<dbReference type="PRINTS" id="PR00592">
    <property type="entry name" value="CASENSINGR"/>
</dbReference>
<keyword evidence="6 12" id="KW-1133">Transmembrane helix</keyword>
<feature type="transmembrane region" description="Helical" evidence="12">
    <location>
        <begin position="774"/>
        <end position="798"/>
    </location>
</feature>
<dbReference type="PANTHER" id="PTHR24061">
    <property type="entry name" value="CALCIUM-SENSING RECEPTOR-RELATED"/>
    <property type="match status" value="1"/>
</dbReference>
<dbReference type="PROSITE" id="PS50259">
    <property type="entry name" value="G_PROTEIN_RECEP_F3_4"/>
    <property type="match status" value="1"/>
</dbReference>
<comment type="subcellular location">
    <subcellularLocation>
        <location evidence="1">Cell membrane</location>
        <topology evidence="1">Multi-pass membrane protein</topology>
    </subcellularLocation>
</comment>
<dbReference type="PANTHER" id="PTHR24061:SF0">
    <property type="entry name" value="C-FAMILY ODORANT RECEPTOR OLFCT1"/>
    <property type="match status" value="1"/>
</dbReference>
<keyword evidence="5" id="KW-0732">Signal</keyword>
<feature type="transmembrane region" description="Helical" evidence="12">
    <location>
        <begin position="742"/>
        <end position="762"/>
    </location>
</feature>
<keyword evidence="9 14" id="KW-0675">Receptor</keyword>
<protein>
    <submittedName>
        <fullName evidence="14">Extracellular calcium-sensing receptor-like</fullName>
    </submittedName>
</protein>
<dbReference type="Pfam" id="PF00003">
    <property type="entry name" value="7tm_3"/>
    <property type="match status" value="1"/>
</dbReference>
<dbReference type="InterPro" id="IPR011500">
    <property type="entry name" value="GPCR_3_9-Cys_dom"/>
</dbReference>
<evidence type="ECO:0000256" key="4">
    <source>
        <dbReference type="ARBA" id="ARBA00022692"/>
    </source>
</evidence>
<dbReference type="InterPro" id="IPR028082">
    <property type="entry name" value="Peripla_BP_I"/>
</dbReference>
<dbReference type="Gene3D" id="3.40.50.2300">
    <property type="match status" value="5"/>
</dbReference>
<keyword evidence="15" id="KW-1185">Reference proteome</keyword>
<sequence length="1341" mass="150614">MRFALDEINRSPTLLPNLTLGFQIYDSCTGLHQELDGTLKLLTGQAEGIPNFSCKQMPPMSSIIGHVTSTFSILNARILSLYRYPQISYLSTSPLLSDKTQFPTFFRTVPSDSLQCKGLAQLVLHFGWTWIGIVAVDDDYGREAMKFIKEEILKVEACVTFAEYITTNNLKHISYVTKIIKESTAKAVISLIKDLDNILFLEEMLRQNITGKIFVASEAWSISNLFTTAKYSSLLSGTIGFSFHESTIPGFREFLDNIRPFSSREDPWTKIFWERAFGCQFFDQTILTDSLNNSKPCTGNESKESIEYMFKDVQTLNAAYNLYNTIHVIAKSLHDMQNCQENKGQYNNGSCPDIQHFKPWQASFTITIACESPQLCLRITTLVTKFCNNGGFIVNQLSHYIQNIKVNLSTGREQFFDKNGDPPGMYDIVNWHLNTDGTMRHVKVGSYDTTQANGNSFLINTSALMWASGQKEVPVSVCTESCLAGFRKVLRKGLPVCCFKCVPCPLGEISNMTDSLDCFKCPWDQWPNSQKDKCLPKNREFLSFEEPLGSALTATSVFSSLLPISIFGLFMCYKNTPIVRANNFSLSCLLLMSMSLCFLSSLAFIGYPQPEKCLLRQVAFGTVFTLCVSCILAKTFMVVFAFMATKPGSSLKKWVRPRVSYMIVALSTSLQLVLCITWISFAPPFSTDNIQTQPGIIIVECNEGSPTAFWCMLGYLGFLATISFIVAFLARRLPDSFNEAKFITFSMLAFLSVWVSYIPASLSSKGKYTVAMEVFAILSSSWALVICMFVPKCFIILFRSHMNSKEHLMGKGRLTRTRAASRCTYSVWVTCIALKKITKTMTSRIQSGLINWIQGSSNWRSESIFGICGFVHKVQEVISSHCDPFDRGVFRFTKNCPAETLEFWVYAPDELQCRMGHNNLKHKLKTILLALEEINRSPTLLPNLTLGFQVYDSCAGILQELDGTLKMLTGQSQGVPNFSCKKLPPVSSVIGHSTSTFSILNAFVLGLNRFPQISYLATSSLLSDKKQFPSFFRTVPSDTFQSKGLAQLVLHFGWTWVGLVAVDDDYGRQGIQLIKEELLRGGACVAFTEYITTNNLEHISYVTKIIKQSTAKAVVSLVKDLDEVILLEEMLRQNVTGKIFVAGEAWSISNLLTVAKYSSILAGTIGFSFHGTTIPGFREFLNSIHPYNTKEGPWTKLFWEKMFGCKLFDQSIKGSENASKLCTGNESMESMQNIFFDISNLNPAYNIYMAVHAIAQSLHDMRTCQKGQGPFPNGSCADIQHFNPWQLSHYIQNVKVKLSNGRELFFDQNGDPPAIYDIINWHMNIDGTTRMVVLVHDQKKR</sequence>
<dbReference type="SUPFAM" id="SSF53822">
    <property type="entry name" value="Periplasmic binding protein-like I"/>
    <property type="match status" value="2"/>
</dbReference>
<dbReference type="Pfam" id="PF07562">
    <property type="entry name" value="NCD3G"/>
    <property type="match status" value="1"/>
</dbReference>
<dbReference type="FunFam" id="3.40.50.2300:FF:000016">
    <property type="entry name" value="Taste 1 receptor member 2"/>
    <property type="match status" value="2"/>
</dbReference>
<keyword evidence="7" id="KW-0297">G-protein coupled receptor</keyword>
<feature type="transmembrane region" description="Helical" evidence="12">
    <location>
        <begin position="584"/>
        <end position="607"/>
    </location>
</feature>
<dbReference type="Proteomes" id="UP001295444">
    <property type="component" value="Chromosome 03"/>
</dbReference>
<keyword evidence="10" id="KW-0325">Glycoprotein</keyword>
<dbReference type="InterPro" id="IPR038550">
    <property type="entry name" value="GPCR_3_9-Cys_sf"/>
</dbReference>
<accession>A0AAD1RL67</accession>
<dbReference type="CDD" id="cd15283">
    <property type="entry name" value="7tmC_V2R_pheromone"/>
    <property type="match status" value="1"/>
</dbReference>
<dbReference type="FunFam" id="2.10.50.30:FF:000002">
    <property type="entry name" value="Vomeronasal 2 receptor, h1"/>
    <property type="match status" value="1"/>
</dbReference>
<name>A0AAD1RL67_PELCU</name>
<feature type="transmembrane region" description="Helical" evidence="12">
    <location>
        <begin position="548"/>
        <end position="572"/>
    </location>
</feature>
<evidence type="ECO:0000313" key="14">
    <source>
        <dbReference type="EMBL" id="CAH2272589.1"/>
    </source>
</evidence>
<dbReference type="Gene3D" id="2.10.50.30">
    <property type="entry name" value="GPCR, family 3, nine cysteines domain"/>
    <property type="match status" value="1"/>
</dbReference>
<evidence type="ECO:0000256" key="9">
    <source>
        <dbReference type="ARBA" id="ARBA00023170"/>
    </source>
</evidence>
<evidence type="ECO:0000256" key="2">
    <source>
        <dbReference type="ARBA" id="ARBA00007242"/>
    </source>
</evidence>
<dbReference type="GO" id="GO:0004930">
    <property type="term" value="F:G protein-coupled receptor activity"/>
    <property type="evidence" value="ECO:0007669"/>
    <property type="project" value="UniProtKB-KW"/>
</dbReference>
<keyword evidence="3" id="KW-1003">Cell membrane</keyword>
<dbReference type="InterPro" id="IPR000337">
    <property type="entry name" value="GPCR_3"/>
</dbReference>
<evidence type="ECO:0000256" key="10">
    <source>
        <dbReference type="ARBA" id="ARBA00023180"/>
    </source>
</evidence>
<gene>
    <name evidence="14" type="ORF">PECUL_23A013664</name>
</gene>
<dbReference type="InterPro" id="IPR001828">
    <property type="entry name" value="ANF_lig-bd_rcpt"/>
</dbReference>
<evidence type="ECO:0000256" key="7">
    <source>
        <dbReference type="ARBA" id="ARBA00023040"/>
    </source>
</evidence>
<dbReference type="InterPro" id="IPR017978">
    <property type="entry name" value="GPCR_3_C"/>
</dbReference>
<feature type="transmembrane region" description="Helical" evidence="12">
    <location>
        <begin position="707"/>
        <end position="730"/>
    </location>
</feature>
<dbReference type="PROSITE" id="PS00981">
    <property type="entry name" value="G_PROTEIN_RECEP_F3_3"/>
    <property type="match status" value="1"/>
</dbReference>
<evidence type="ECO:0000256" key="6">
    <source>
        <dbReference type="ARBA" id="ARBA00022989"/>
    </source>
</evidence>
<proteinExistence type="inferred from homology"/>
<evidence type="ECO:0000256" key="12">
    <source>
        <dbReference type="SAM" id="Phobius"/>
    </source>
</evidence>
<evidence type="ECO:0000256" key="5">
    <source>
        <dbReference type="ARBA" id="ARBA00022729"/>
    </source>
</evidence>
<dbReference type="GO" id="GO:0005886">
    <property type="term" value="C:plasma membrane"/>
    <property type="evidence" value="ECO:0007669"/>
    <property type="project" value="UniProtKB-SubCell"/>
</dbReference>
<evidence type="ECO:0000256" key="8">
    <source>
        <dbReference type="ARBA" id="ARBA00023136"/>
    </source>
</evidence>
<feature type="transmembrane region" description="Helical" evidence="12">
    <location>
        <begin position="663"/>
        <end position="681"/>
    </location>
</feature>
<keyword evidence="11" id="KW-0807">Transducer</keyword>
<dbReference type="Pfam" id="PF01094">
    <property type="entry name" value="ANF_receptor"/>
    <property type="match status" value="2"/>
</dbReference>
<comment type="similarity">
    <text evidence="2">Belongs to the G-protein coupled receptor 3 family.</text>
</comment>
<reference evidence="14" key="1">
    <citation type="submission" date="2022-03" db="EMBL/GenBank/DDBJ databases">
        <authorList>
            <person name="Alioto T."/>
            <person name="Alioto T."/>
            <person name="Gomez Garrido J."/>
        </authorList>
    </citation>
    <scope>NUCLEOTIDE SEQUENCE</scope>
</reference>
<evidence type="ECO:0000256" key="11">
    <source>
        <dbReference type="ARBA" id="ARBA00023224"/>
    </source>
</evidence>
<evidence type="ECO:0000256" key="3">
    <source>
        <dbReference type="ARBA" id="ARBA00022475"/>
    </source>
</evidence>
<organism evidence="14 15">
    <name type="scientific">Pelobates cultripes</name>
    <name type="common">Western spadefoot toad</name>
    <dbReference type="NCBI Taxonomy" id="61616"/>
    <lineage>
        <taxon>Eukaryota</taxon>
        <taxon>Metazoa</taxon>
        <taxon>Chordata</taxon>
        <taxon>Craniata</taxon>
        <taxon>Vertebrata</taxon>
        <taxon>Euteleostomi</taxon>
        <taxon>Amphibia</taxon>
        <taxon>Batrachia</taxon>
        <taxon>Anura</taxon>
        <taxon>Pelobatoidea</taxon>
        <taxon>Pelobatidae</taxon>
        <taxon>Pelobates</taxon>
    </lineage>
</organism>
<dbReference type="EMBL" id="OW240914">
    <property type="protein sequence ID" value="CAH2272589.1"/>
    <property type="molecule type" value="Genomic_DNA"/>
</dbReference>
<dbReference type="InterPro" id="IPR017979">
    <property type="entry name" value="GPCR_3_CS"/>
</dbReference>
<feature type="transmembrane region" description="Helical" evidence="12">
    <location>
        <begin position="619"/>
        <end position="642"/>
    </location>
</feature>
<keyword evidence="8 12" id="KW-0472">Membrane</keyword>
<evidence type="ECO:0000256" key="1">
    <source>
        <dbReference type="ARBA" id="ARBA00004651"/>
    </source>
</evidence>
<dbReference type="PRINTS" id="PR00248">
    <property type="entry name" value="GPCRMGR"/>
</dbReference>
<feature type="domain" description="G-protein coupled receptors family 3 profile" evidence="13">
    <location>
        <begin position="548"/>
        <end position="812"/>
    </location>
</feature>
<keyword evidence="4 12" id="KW-0812">Transmembrane</keyword>
<dbReference type="InterPro" id="IPR000068">
    <property type="entry name" value="GPCR_3_Ca_sens_rcpt-rel"/>
</dbReference>
<evidence type="ECO:0000259" key="13">
    <source>
        <dbReference type="PROSITE" id="PS50259"/>
    </source>
</evidence>
<evidence type="ECO:0000313" key="15">
    <source>
        <dbReference type="Proteomes" id="UP001295444"/>
    </source>
</evidence>